<gene>
    <name evidence="1" type="ORF">QLT01_17220</name>
</gene>
<dbReference type="EMBL" id="JASCSA010000026">
    <property type="protein sequence ID" value="MDI5886087.1"/>
    <property type="molecule type" value="Genomic_DNA"/>
</dbReference>
<keyword evidence="2" id="KW-1185">Reference proteome</keyword>
<reference evidence="2" key="1">
    <citation type="submission" date="2023-07" db="EMBL/GenBank/DDBJ databases">
        <title>Genome-based characterization of strain KMM 296 and proposal for reclassification of Cobetia litoralis and Cobetia pacifica, and emended description of the species Cobetia amphilecti and Cobetia marina.</title>
        <authorList>
            <person name="Balabanova L."/>
            <person name="Nedashkovskaya O."/>
        </authorList>
    </citation>
    <scope>NUCLEOTIDE SEQUENCE [LARGE SCALE GENOMIC DNA]</scope>
    <source>
        <strain evidence="2">NRIC 0815</strain>
    </source>
</reference>
<protein>
    <submittedName>
        <fullName evidence="1">Uncharacterized protein</fullName>
    </submittedName>
</protein>
<dbReference type="RefSeq" id="WP_084208188.1">
    <property type="nucleotide sequence ID" value="NZ_JASCSA010000026.1"/>
</dbReference>
<proteinExistence type="predicted"/>
<organism evidence="1 2">
    <name type="scientific">Cobetia amphilecti</name>
    <dbReference type="NCBI Taxonomy" id="1055104"/>
    <lineage>
        <taxon>Bacteria</taxon>
        <taxon>Pseudomonadati</taxon>
        <taxon>Pseudomonadota</taxon>
        <taxon>Gammaproteobacteria</taxon>
        <taxon>Oceanospirillales</taxon>
        <taxon>Halomonadaceae</taxon>
        <taxon>Cobetia</taxon>
    </lineage>
</organism>
<evidence type="ECO:0000313" key="1">
    <source>
        <dbReference type="EMBL" id="MDI5886087.1"/>
    </source>
</evidence>
<dbReference type="Proteomes" id="UP001229025">
    <property type="component" value="Unassembled WGS sequence"/>
</dbReference>
<sequence>MAITLEGIVLPDDIQWTDELVSHSVGQVQTPTLTGALIIEESAQAAGRPITLASGNGAWVTRATALALTELAATPRPDDTPMTLTWGDGRTFDCVFDRASGEAVTATEVYRLAAGGQGPDHPYTITLRLITVIDSSKG</sequence>
<comment type="caution">
    <text evidence="1">The sequence shown here is derived from an EMBL/GenBank/DDBJ whole genome shotgun (WGS) entry which is preliminary data.</text>
</comment>
<accession>A0ABT6UTP2</accession>
<name>A0ABT6UTP2_9GAMM</name>
<evidence type="ECO:0000313" key="2">
    <source>
        <dbReference type="Proteomes" id="UP001229025"/>
    </source>
</evidence>
<dbReference type="GeneID" id="43177297"/>